<dbReference type="EMBL" id="VFMN01000001">
    <property type="protein sequence ID" value="TQJ09635.1"/>
    <property type="molecule type" value="Genomic_DNA"/>
</dbReference>
<sequence length="241" mass="25612">MSVTTWGDGDRQAVLIHGLTGGPGVWYRVGPALAERGFRVTAVTLPGHDGRPAPDGWSQEVLVRAVLDQAPPTPYLVVGHSLGGYTLAAALERLRPRVAVHEDPVLDLPAAGAALSAYGEQKAWTREEIARRNPRWRAEAVEAKYAGLQGWDPAICDALVDPGRFPATVVPTAGSYGVLSSAFVLADDSPLVPPAEAERLRGLGHRVDVVDGAGHSVHHDRFEEFMARVDAALDAAVDEPG</sequence>
<organism evidence="4 5">
    <name type="scientific">Lapillicoccus jejuensis</name>
    <dbReference type="NCBI Taxonomy" id="402171"/>
    <lineage>
        <taxon>Bacteria</taxon>
        <taxon>Bacillati</taxon>
        <taxon>Actinomycetota</taxon>
        <taxon>Actinomycetes</taxon>
        <taxon>Micrococcales</taxon>
        <taxon>Intrasporangiaceae</taxon>
        <taxon>Lapillicoccus</taxon>
    </lineage>
</organism>
<keyword evidence="2 4" id="KW-0378">Hydrolase</keyword>
<dbReference type="AlphaFoldDB" id="A0A542E2T0"/>
<comment type="similarity">
    <text evidence="1">Belongs to the peptidase S33 family.</text>
</comment>
<dbReference type="Pfam" id="PF12697">
    <property type="entry name" value="Abhydrolase_6"/>
    <property type="match status" value="1"/>
</dbReference>
<reference evidence="4 5" key="1">
    <citation type="submission" date="2019-06" db="EMBL/GenBank/DDBJ databases">
        <title>Sequencing the genomes of 1000 actinobacteria strains.</title>
        <authorList>
            <person name="Klenk H.-P."/>
        </authorList>
    </citation>
    <scope>NUCLEOTIDE SEQUENCE [LARGE SCALE GENOMIC DNA]</scope>
    <source>
        <strain evidence="4 5">DSM 18607</strain>
    </source>
</reference>
<dbReference type="GO" id="GO:0016787">
    <property type="term" value="F:hydrolase activity"/>
    <property type="evidence" value="ECO:0007669"/>
    <property type="project" value="UniProtKB-KW"/>
</dbReference>
<dbReference type="Gene3D" id="3.40.50.1820">
    <property type="entry name" value="alpha/beta hydrolase"/>
    <property type="match status" value="1"/>
</dbReference>
<dbReference type="RefSeq" id="WP_141848971.1">
    <property type="nucleotide sequence ID" value="NZ_BAAAPR010000009.1"/>
</dbReference>
<dbReference type="InterPro" id="IPR029058">
    <property type="entry name" value="AB_hydrolase_fold"/>
</dbReference>
<evidence type="ECO:0000259" key="3">
    <source>
        <dbReference type="Pfam" id="PF12697"/>
    </source>
</evidence>
<evidence type="ECO:0000313" key="5">
    <source>
        <dbReference type="Proteomes" id="UP000317893"/>
    </source>
</evidence>
<comment type="caution">
    <text evidence="4">The sequence shown here is derived from an EMBL/GenBank/DDBJ whole genome shotgun (WGS) entry which is preliminary data.</text>
</comment>
<evidence type="ECO:0000256" key="2">
    <source>
        <dbReference type="ARBA" id="ARBA00022801"/>
    </source>
</evidence>
<gene>
    <name evidence="4" type="ORF">FB458_2748</name>
</gene>
<evidence type="ECO:0000313" key="4">
    <source>
        <dbReference type="EMBL" id="TQJ09635.1"/>
    </source>
</evidence>
<dbReference type="InterPro" id="IPR051601">
    <property type="entry name" value="Serine_prot/Carboxylest_S33"/>
</dbReference>
<proteinExistence type="inferred from homology"/>
<protein>
    <submittedName>
        <fullName evidence="4">Alpha/beta hydrolase family protein</fullName>
    </submittedName>
</protein>
<dbReference type="OrthoDB" id="63519at2"/>
<accession>A0A542E2T0</accession>
<dbReference type="PANTHER" id="PTHR43248:SF2">
    <property type="entry name" value="PROLYL AMINOPEPTIDASE"/>
    <property type="match status" value="1"/>
</dbReference>
<evidence type="ECO:0000256" key="1">
    <source>
        <dbReference type="ARBA" id="ARBA00010088"/>
    </source>
</evidence>
<feature type="domain" description="AB hydrolase-1" evidence="3">
    <location>
        <begin position="14"/>
        <end position="226"/>
    </location>
</feature>
<dbReference type="Proteomes" id="UP000317893">
    <property type="component" value="Unassembled WGS sequence"/>
</dbReference>
<dbReference type="PANTHER" id="PTHR43248">
    <property type="entry name" value="2-SUCCINYL-6-HYDROXY-2,4-CYCLOHEXADIENE-1-CARBOXYLATE SYNTHASE"/>
    <property type="match status" value="1"/>
</dbReference>
<dbReference type="SUPFAM" id="SSF53474">
    <property type="entry name" value="alpha/beta-Hydrolases"/>
    <property type="match status" value="1"/>
</dbReference>
<name>A0A542E2T0_9MICO</name>
<keyword evidence="5" id="KW-1185">Reference proteome</keyword>
<dbReference type="InterPro" id="IPR000073">
    <property type="entry name" value="AB_hydrolase_1"/>
</dbReference>